<comment type="cofactor">
    <cofactor evidence="1">
        <name>dipyrromethane</name>
        <dbReference type="ChEBI" id="CHEBI:60342"/>
    </cofactor>
</comment>
<dbReference type="GO" id="GO:0006783">
    <property type="term" value="P:heme biosynthetic process"/>
    <property type="evidence" value="ECO:0007669"/>
    <property type="project" value="UniProtKB-KW"/>
</dbReference>
<keyword evidence="13" id="KW-1185">Reference proteome</keyword>
<dbReference type="PIRSF" id="PIRSF001438">
    <property type="entry name" value="4pyrrol_synth_OHMeBilane_synth"/>
    <property type="match status" value="1"/>
</dbReference>
<dbReference type="InterPro" id="IPR000860">
    <property type="entry name" value="HemC"/>
</dbReference>
<gene>
    <name evidence="12" type="ORF">LTR78_008670</name>
</gene>
<dbReference type="PANTHER" id="PTHR11557">
    <property type="entry name" value="PORPHOBILINOGEN DEAMINASE"/>
    <property type="match status" value="1"/>
</dbReference>
<feature type="domain" description="Porphobilinogen deaminase N-terminal" evidence="10">
    <location>
        <begin position="17"/>
        <end position="237"/>
    </location>
</feature>
<name>A0AAE0TUE8_9PEZI</name>
<dbReference type="InterPro" id="IPR022419">
    <property type="entry name" value="Porphobilin_deaminase_cofac_BS"/>
</dbReference>
<evidence type="ECO:0000256" key="4">
    <source>
        <dbReference type="ARBA" id="ARBA00012655"/>
    </source>
</evidence>
<dbReference type="EC" id="2.5.1.61" evidence="4"/>
<organism evidence="12 13">
    <name type="scientific">Recurvomyces mirabilis</name>
    <dbReference type="NCBI Taxonomy" id="574656"/>
    <lineage>
        <taxon>Eukaryota</taxon>
        <taxon>Fungi</taxon>
        <taxon>Dikarya</taxon>
        <taxon>Ascomycota</taxon>
        <taxon>Pezizomycotina</taxon>
        <taxon>Dothideomycetes</taxon>
        <taxon>Dothideomycetidae</taxon>
        <taxon>Mycosphaerellales</taxon>
        <taxon>Teratosphaeriaceae</taxon>
        <taxon>Recurvomyces</taxon>
    </lineage>
</organism>
<dbReference type="SUPFAM" id="SSF54782">
    <property type="entry name" value="Porphobilinogen deaminase (hydroxymethylbilane synthase), C-terminal domain"/>
    <property type="match status" value="1"/>
</dbReference>
<comment type="similarity">
    <text evidence="3">Belongs to the HMBS family.</text>
</comment>
<protein>
    <recommendedName>
        <fullName evidence="4">hydroxymethylbilane synthase</fullName>
        <ecNumber evidence="4">2.5.1.61</ecNumber>
    </recommendedName>
    <alternativeName>
        <fullName evidence="9">Hydroxymethylbilane synthase</fullName>
    </alternativeName>
    <alternativeName>
        <fullName evidence="8">Pre-uroporphyrinogen synthase</fullName>
    </alternativeName>
</protein>
<dbReference type="NCBIfam" id="TIGR00212">
    <property type="entry name" value="hemC"/>
    <property type="match status" value="1"/>
</dbReference>
<keyword evidence="6" id="KW-0350">Heme biosynthesis</keyword>
<dbReference type="Pfam" id="PF01379">
    <property type="entry name" value="Porphobil_deam"/>
    <property type="match status" value="1"/>
</dbReference>
<reference evidence="12" key="1">
    <citation type="submission" date="2023-07" db="EMBL/GenBank/DDBJ databases">
        <title>Black Yeasts Isolated from many extreme environments.</title>
        <authorList>
            <person name="Coleine C."/>
            <person name="Stajich J.E."/>
            <person name="Selbmann L."/>
        </authorList>
    </citation>
    <scope>NUCLEOTIDE SEQUENCE</scope>
    <source>
        <strain evidence="12">CCFEE 5485</strain>
    </source>
</reference>
<dbReference type="InterPro" id="IPR022418">
    <property type="entry name" value="Porphobilinogen_deaminase_C"/>
</dbReference>
<keyword evidence="7" id="KW-0627">Porphyrin biosynthesis</keyword>
<dbReference type="FunFam" id="3.40.190.10:FF:000005">
    <property type="entry name" value="Porphobilinogen deaminase"/>
    <property type="match status" value="1"/>
</dbReference>
<comment type="caution">
    <text evidence="12">The sequence shown here is derived from an EMBL/GenBank/DDBJ whole genome shotgun (WGS) entry which is preliminary data.</text>
</comment>
<evidence type="ECO:0000256" key="5">
    <source>
        <dbReference type="ARBA" id="ARBA00022679"/>
    </source>
</evidence>
<evidence type="ECO:0000256" key="9">
    <source>
        <dbReference type="ARBA" id="ARBA00033064"/>
    </source>
</evidence>
<evidence type="ECO:0000313" key="12">
    <source>
        <dbReference type="EMBL" id="KAK3671392.1"/>
    </source>
</evidence>
<dbReference type="PROSITE" id="PS00533">
    <property type="entry name" value="PORPHOBILINOGEN_DEAM"/>
    <property type="match status" value="1"/>
</dbReference>
<dbReference type="EMBL" id="JAUTXT010000043">
    <property type="protein sequence ID" value="KAK3671392.1"/>
    <property type="molecule type" value="Genomic_DNA"/>
</dbReference>
<evidence type="ECO:0000256" key="1">
    <source>
        <dbReference type="ARBA" id="ARBA00001916"/>
    </source>
</evidence>
<evidence type="ECO:0000256" key="8">
    <source>
        <dbReference type="ARBA" id="ARBA00030685"/>
    </source>
</evidence>
<evidence type="ECO:0000256" key="7">
    <source>
        <dbReference type="ARBA" id="ARBA00023244"/>
    </source>
</evidence>
<evidence type="ECO:0000256" key="3">
    <source>
        <dbReference type="ARBA" id="ARBA00005638"/>
    </source>
</evidence>
<dbReference type="GO" id="GO:0005737">
    <property type="term" value="C:cytoplasm"/>
    <property type="evidence" value="ECO:0007669"/>
    <property type="project" value="TreeGrafter"/>
</dbReference>
<evidence type="ECO:0000256" key="2">
    <source>
        <dbReference type="ARBA" id="ARBA00004735"/>
    </source>
</evidence>
<dbReference type="Gene3D" id="3.30.160.40">
    <property type="entry name" value="Porphobilinogen deaminase, C-terminal domain"/>
    <property type="match status" value="1"/>
</dbReference>
<dbReference type="Proteomes" id="UP001274830">
    <property type="component" value="Unassembled WGS sequence"/>
</dbReference>
<feature type="domain" description="Porphobilinogen deaminase C-terminal" evidence="11">
    <location>
        <begin position="252"/>
        <end position="337"/>
    </location>
</feature>
<dbReference type="InterPro" id="IPR022417">
    <property type="entry name" value="Porphobilin_deaminase_N"/>
</dbReference>
<dbReference type="SUPFAM" id="SSF53850">
    <property type="entry name" value="Periplasmic binding protein-like II"/>
    <property type="match status" value="1"/>
</dbReference>
<dbReference type="Gene3D" id="3.40.190.10">
    <property type="entry name" value="Periplasmic binding protein-like II"/>
    <property type="match status" value="2"/>
</dbReference>
<dbReference type="Pfam" id="PF03900">
    <property type="entry name" value="Porphobil_deamC"/>
    <property type="match status" value="1"/>
</dbReference>
<dbReference type="PRINTS" id="PR00151">
    <property type="entry name" value="PORPHBDMNASE"/>
</dbReference>
<evidence type="ECO:0000313" key="13">
    <source>
        <dbReference type="Proteomes" id="UP001274830"/>
    </source>
</evidence>
<dbReference type="PANTHER" id="PTHR11557:SF0">
    <property type="entry name" value="PORPHOBILINOGEN DEAMINASE"/>
    <property type="match status" value="1"/>
</dbReference>
<dbReference type="GO" id="GO:0004418">
    <property type="term" value="F:hydroxymethylbilane synthase activity"/>
    <property type="evidence" value="ECO:0007669"/>
    <property type="project" value="UniProtKB-EC"/>
</dbReference>
<evidence type="ECO:0000256" key="6">
    <source>
        <dbReference type="ARBA" id="ARBA00023133"/>
    </source>
</evidence>
<evidence type="ECO:0000259" key="10">
    <source>
        <dbReference type="Pfam" id="PF01379"/>
    </source>
</evidence>
<sequence length="349" mass="37713">MAVTDPIHDARERADVVTIGSRNSKLALVQTRDVITKLHSVYGPRPDYQVLTGGVTGDADKRTPFKALAAQTGLANVGKSLWTTSLEADLVDGKYDFLIHCLKDMPTTLPLNCALSAITEREDPSDAVVMSPRASYTRLCDLPAGSVVGTSSCRRKALIGRSWPHLVVQECRGNIDTRLAKLDHLESPFTCIILATAGLNRMHLQHRITERLHPADFPYAVGQGALGIEISTHEPDVAKLVMAVDHRESRWCGLAERAMLRSLRGGCSSPIGVWCRPEATPDGASDLGSEQGPVLRLRLDATVLNTQGSSSVNVEESQSVESDEDAERLGETVARLLIAQGAEKLLHGA</sequence>
<accession>A0AAE0TUE8</accession>
<comment type="pathway">
    <text evidence="2">Porphyrin-containing compound metabolism; protoporphyrin-IX biosynthesis; coproporphyrinogen-III from 5-aminolevulinate: step 2/4.</text>
</comment>
<keyword evidence="5" id="KW-0808">Transferase</keyword>
<evidence type="ECO:0000259" key="11">
    <source>
        <dbReference type="Pfam" id="PF03900"/>
    </source>
</evidence>
<dbReference type="InterPro" id="IPR036803">
    <property type="entry name" value="Porphobilinogen_deaminase_C_sf"/>
</dbReference>
<dbReference type="AlphaFoldDB" id="A0AAE0TUE8"/>
<proteinExistence type="inferred from homology"/>